<dbReference type="eggNOG" id="COG2072">
    <property type="taxonomic scope" value="Bacteria"/>
</dbReference>
<evidence type="ECO:0000256" key="1">
    <source>
        <dbReference type="ARBA" id="ARBA00023002"/>
    </source>
</evidence>
<keyword evidence="3" id="KW-1185">Reference proteome</keyword>
<dbReference type="InterPro" id="IPR050982">
    <property type="entry name" value="Auxin_biosynth/cation_transpt"/>
</dbReference>
<dbReference type="AlphaFoldDB" id="F1Z3K6"/>
<dbReference type="RefSeq" id="WP_008068104.1">
    <property type="nucleotide sequence ID" value="NZ_GL876931.1"/>
</dbReference>
<organism evidence="2 3">
    <name type="scientific">Novosphingobium nitrogenifigens DSM 19370</name>
    <dbReference type="NCBI Taxonomy" id="983920"/>
    <lineage>
        <taxon>Bacteria</taxon>
        <taxon>Pseudomonadati</taxon>
        <taxon>Pseudomonadota</taxon>
        <taxon>Alphaproteobacteria</taxon>
        <taxon>Sphingomonadales</taxon>
        <taxon>Sphingomonadaceae</taxon>
        <taxon>Novosphingobium</taxon>
    </lineage>
</organism>
<keyword evidence="1" id="KW-0560">Oxidoreductase</keyword>
<evidence type="ECO:0000313" key="3">
    <source>
        <dbReference type="Proteomes" id="UP000004728"/>
    </source>
</evidence>
<gene>
    <name evidence="2" type="ORF">Y88_1708</name>
</gene>
<protein>
    <submittedName>
        <fullName evidence="2">Flavin-containing monooxygenase</fullName>
    </submittedName>
</protein>
<dbReference type="Gene3D" id="3.50.50.60">
    <property type="entry name" value="FAD/NAD(P)-binding domain"/>
    <property type="match status" value="1"/>
</dbReference>
<dbReference type="PANTHER" id="PTHR43539:SF78">
    <property type="entry name" value="FLAVIN-CONTAINING MONOOXYGENASE"/>
    <property type="match status" value="1"/>
</dbReference>
<dbReference type="Proteomes" id="UP000004728">
    <property type="component" value="Unassembled WGS sequence"/>
</dbReference>
<reference evidence="2 3" key="1">
    <citation type="journal article" date="2012" name="J. Bacteriol.">
        <title>Draft Genome Sequence of Novosphingobium nitrogenifigens Y88T.</title>
        <authorList>
            <person name="Strabala T.J."/>
            <person name="Macdonald L."/>
            <person name="Liu V."/>
            <person name="Smit A.M."/>
        </authorList>
    </citation>
    <scope>NUCLEOTIDE SEQUENCE [LARGE SCALE GENOMIC DNA]</scope>
    <source>
        <strain evidence="2 3">DSM 19370</strain>
    </source>
</reference>
<dbReference type="InParanoid" id="F1Z3K6"/>
<dbReference type="Pfam" id="PF13738">
    <property type="entry name" value="Pyr_redox_3"/>
    <property type="match status" value="1"/>
</dbReference>
<dbReference type="OrthoDB" id="312624at2"/>
<dbReference type="InterPro" id="IPR036188">
    <property type="entry name" value="FAD/NAD-bd_sf"/>
</dbReference>
<dbReference type="STRING" id="983920.Y88_1708"/>
<dbReference type="SUPFAM" id="SSF51905">
    <property type="entry name" value="FAD/NAD(P)-binding domain"/>
    <property type="match status" value="2"/>
</dbReference>
<dbReference type="PRINTS" id="PR00469">
    <property type="entry name" value="PNDRDTASEII"/>
</dbReference>
<sequence length="364" mass="38964">MQAQAYETGMTDPQFHDVIIIGGGQMGLSLGYYLRRASVDFAILDAEPGPGGSWRHGWDSLRLFSPAGYSSLPGWPMPPPVHPGYPTRNDVLDYLGRYEARYALPVQRPVRVDAVERNADRLDILSGQGRFSARVVVSATGTWSHPYIPDIEGRDLFQGAQIHSAHYVAPDPFAGQTVLVVGGGNSGAQIVAELAPMAHVLWVTTHDPQFLPDDVDGHVLFERAVARMKGPPGDTPVGGIGDIVMVPSVREARARGDLGSVHPFTRMTASGVVWADGSDMAVDAVIWCTGFRPALDHLSGLDVVESDGKVRLEGQQSIKEPRLWLAGYGDWTGPGSATLMGAARTARDLAAGLQKQLSAPAPSS</sequence>
<evidence type="ECO:0000313" key="2">
    <source>
        <dbReference type="EMBL" id="EGD60820.1"/>
    </source>
</evidence>
<keyword evidence="2" id="KW-0503">Monooxygenase</keyword>
<comment type="caution">
    <text evidence="2">The sequence shown here is derived from an EMBL/GenBank/DDBJ whole genome shotgun (WGS) entry which is preliminary data.</text>
</comment>
<dbReference type="PANTHER" id="PTHR43539">
    <property type="entry name" value="FLAVIN-BINDING MONOOXYGENASE-LIKE PROTEIN (AFU_ORTHOLOGUE AFUA_4G09220)"/>
    <property type="match status" value="1"/>
</dbReference>
<dbReference type="GO" id="GO:0050660">
    <property type="term" value="F:flavin adenine dinucleotide binding"/>
    <property type="evidence" value="ECO:0007669"/>
    <property type="project" value="TreeGrafter"/>
</dbReference>
<accession>F1Z3K6</accession>
<name>F1Z3K6_9SPHN</name>
<dbReference type="HOGENOM" id="CLU_006909_1_2_5"/>
<proteinExistence type="predicted"/>
<dbReference type="EMBL" id="AEWJ01000008">
    <property type="protein sequence ID" value="EGD60820.1"/>
    <property type="molecule type" value="Genomic_DNA"/>
</dbReference>
<dbReference type="NCBIfam" id="NF040505">
    <property type="entry name" value="ArsO_flavin_mono"/>
    <property type="match status" value="1"/>
</dbReference>
<dbReference type="PRINTS" id="PR00368">
    <property type="entry name" value="FADPNR"/>
</dbReference>
<dbReference type="GO" id="GO:0004497">
    <property type="term" value="F:monooxygenase activity"/>
    <property type="evidence" value="ECO:0007669"/>
    <property type="project" value="UniProtKB-KW"/>
</dbReference>